<dbReference type="Proteomes" id="UP000019335">
    <property type="component" value="Chromosome 2"/>
</dbReference>
<accession>W7U9Y8</accession>
<name>W7U9Y8_9STRA</name>
<dbReference type="EMBL" id="AZIL01000117">
    <property type="protein sequence ID" value="EWM29774.1"/>
    <property type="molecule type" value="Genomic_DNA"/>
</dbReference>
<sequence>MHARPPRGRGQRPARKGEDGPMRAQRLRCITGRGLGSIAEYSMSRTRMLRMKEKTTVQRAHLPGNLWERAPNRAQPQHQRMSHGGGQYDKDLVANSYP</sequence>
<evidence type="ECO:0000256" key="1">
    <source>
        <dbReference type="SAM" id="MobiDB-lite"/>
    </source>
</evidence>
<organism evidence="2 3">
    <name type="scientific">Nannochloropsis gaditana</name>
    <dbReference type="NCBI Taxonomy" id="72520"/>
    <lineage>
        <taxon>Eukaryota</taxon>
        <taxon>Sar</taxon>
        <taxon>Stramenopiles</taxon>
        <taxon>Ochrophyta</taxon>
        <taxon>Eustigmatophyceae</taxon>
        <taxon>Eustigmatales</taxon>
        <taxon>Monodopsidaceae</taxon>
        <taxon>Nannochloropsis</taxon>
    </lineage>
</organism>
<feature type="region of interest" description="Disordered" evidence="1">
    <location>
        <begin position="1"/>
        <end position="25"/>
    </location>
</feature>
<comment type="caution">
    <text evidence="2">The sequence shown here is derived from an EMBL/GenBank/DDBJ whole genome shotgun (WGS) entry which is preliminary data.</text>
</comment>
<evidence type="ECO:0000313" key="2">
    <source>
        <dbReference type="EMBL" id="EWM29774.1"/>
    </source>
</evidence>
<keyword evidence="3" id="KW-1185">Reference proteome</keyword>
<feature type="compositionally biased region" description="Basic residues" evidence="1">
    <location>
        <begin position="1"/>
        <end position="14"/>
    </location>
</feature>
<evidence type="ECO:0000313" key="3">
    <source>
        <dbReference type="Proteomes" id="UP000019335"/>
    </source>
</evidence>
<reference evidence="2 3" key="1">
    <citation type="journal article" date="2014" name="Mol. Plant">
        <title>Chromosome Scale Genome Assembly and Transcriptome Profiling of Nannochloropsis gaditana in Nitrogen Depletion.</title>
        <authorList>
            <person name="Corteggiani Carpinelli E."/>
            <person name="Telatin A."/>
            <person name="Vitulo N."/>
            <person name="Forcato C."/>
            <person name="D'Angelo M."/>
            <person name="Schiavon R."/>
            <person name="Vezzi A."/>
            <person name="Giacometti G.M."/>
            <person name="Morosinotto T."/>
            <person name="Valle G."/>
        </authorList>
    </citation>
    <scope>NUCLEOTIDE SEQUENCE [LARGE SCALE GENOMIC DNA]</scope>
    <source>
        <strain evidence="2 3">B-31</strain>
    </source>
</reference>
<gene>
    <name evidence="2" type="ORF">Naga_100022g23</name>
</gene>
<proteinExistence type="predicted"/>
<feature type="region of interest" description="Disordered" evidence="1">
    <location>
        <begin position="54"/>
        <end position="98"/>
    </location>
</feature>
<dbReference type="AlphaFoldDB" id="W7U9Y8"/>
<protein>
    <submittedName>
        <fullName evidence="2">Uncharacterized protein</fullName>
    </submittedName>
</protein>